<keyword evidence="4" id="KW-0418">Kinase</keyword>
<dbReference type="InterPro" id="IPR042236">
    <property type="entry name" value="PI3K_accessory_sf"/>
</dbReference>
<reference evidence="7" key="1">
    <citation type="submission" date="2020-05" db="UniProtKB">
        <authorList>
            <consortium name="EnsemblMetazoa"/>
        </authorList>
    </citation>
    <scope>IDENTIFICATION</scope>
    <source>
        <strain evidence="7">Jacobina</strain>
    </source>
</reference>
<dbReference type="EMBL" id="AJWK01021904">
    <property type="status" value="NOT_ANNOTATED_CDS"/>
    <property type="molecule type" value="Genomic_DNA"/>
</dbReference>
<dbReference type="GO" id="GO:0046854">
    <property type="term" value="P:phosphatidylinositol phosphate biosynthetic process"/>
    <property type="evidence" value="ECO:0007669"/>
    <property type="project" value="InterPro"/>
</dbReference>
<dbReference type="PANTHER" id="PTHR10048">
    <property type="entry name" value="PHOSPHATIDYLINOSITOL KINASE"/>
    <property type="match status" value="1"/>
</dbReference>
<dbReference type="InterPro" id="IPR045495">
    <property type="entry name" value="PI4K_N"/>
</dbReference>
<dbReference type="FunFam" id="3.30.1010.10:FF:000009">
    <property type="entry name" value="Phosphatidylinositol 4-kinase, catalytic, alpha"/>
    <property type="match status" value="1"/>
</dbReference>
<dbReference type="PANTHER" id="PTHR10048:SF15">
    <property type="entry name" value="PHOSPHATIDYLINOSITOL 4-KINASE ALPHA"/>
    <property type="match status" value="1"/>
</dbReference>
<evidence type="ECO:0000256" key="1">
    <source>
        <dbReference type="ARBA" id="ARBA00006209"/>
    </source>
</evidence>
<evidence type="ECO:0000259" key="5">
    <source>
        <dbReference type="PROSITE" id="PS50290"/>
    </source>
</evidence>
<dbReference type="VEuPathDB" id="VectorBase:LLOJ006635"/>
<feature type="domain" description="PIK helical" evidence="6">
    <location>
        <begin position="1158"/>
        <end position="1335"/>
    </location>
</feature>
<dbReference type="Proteomes" id="UP000092461">
    <property type="component" value="Unassembled WGS sequence"/>
</dbReference>
<dbReference type="Pfam" id="PF00613">
    <property type="entry name" value="PI3Ka"/>
    <property type="match status" value="1"/>
</dbReference>
<dbReference type="PROSITE" id="PS00915">
    <property type="entry name" value="PI3_4_KINASE_1"/>
    <property type="match status" value="1"/>
</dbReference>
<dbReference type="Gene3D" id="1.25.40.70">
    <property type="entry name" value="Phosphatidylinositol 3-kinase, accessory domain (PIK)"/>
    <property type="match status" value="1"/>
</dbReference>
<sequence length="1716" mass="194873">MLAKEVLAYLDEQAGDVYELRHHGRYYGYQSFSETINLVIVTLLRELLQTQNDLPAPFTRDVQEFVKDLFLNGNTQLQNRQFDDTEAKWRSTNAHHVNKYKLNVLANAACVDLLVWAVADETGADKLCGRLYQKLNSVLNHKLVMDHMPLLMVCLEGLGKLAQKCPNIAGTSVSYLRDFLVNPSPILANLYAFTCAQQKKDKEIPFTLIVQNPEAQALSYQSTKPLQMTRAAQVAFESLRNAAIENLSKALRAAHLMDPYCVPALVANVSNRLFTAEKQGNDSKDFSSIVSLNIIVMLGQVAVTLKDTPKTTHSILQFFIQRFCKVPSEQNVLIVEQLGCMIVSKCEPAIFDEIMKMFSRVTVQSASLAYTTNPELRRQYHNVSDAIVNALGMIAANIEGELEMLDLLGEVVGAIWALEGERSYDNTPGVQKASSSAGNLGMLIPVIAVLVDRLPPIRNPKQRLHKLFKDFWLYCVVMGFTNSRLWPSEWCHGVQRIAAKSPLLISQTAYRSEMRELNYTSAVKSDSVSLNELRSQILLLLEHPTDVAAVIHKLTFAQCTYLLSVYWLETLRIENAKEPTISAIWRCRRINLAFGNVFEKFCNVLLLQDSLRENVLESQAILLLVYFNHTHKQIQVVADQYLSQFVDKFPDLLWNRRFLWCMLDILQLLSFSLSLNPNEESPSLKVHGTPYTLQLMDSLPAREGRVKDFAHRCQGIFSEAMKWAPKLIRSHLQEYPNHLNISSLSNHCGTTTQVRNDTSQFVSVLCLRSKYAGEISGLLSVLNDEEKLGLADRLIKDVWDACKDKCDIKHRGAVWRATAYLILCSGLNRKLIHAVSSSQVELFTESTVTTAIECWQWIVTARQDLELCLIQEMISAWQATFEKRLGIFAKEEDTMSPMVMSDASDVAPPINVAPHSIWLQLLSEMVDTAKYCNKDKVEMFCLLLHRCLPIGTRDMRLNHSIAAVGCRFKLLQWNTIAKSMGRNILRERIYSYALDYFCGPQIPPTQSRKVLYEDIMVLLKFWQTMRSEKKYLVSSELADLDTTGQFPTTSSSTRPLSEVPWLGVIWRRHRDGVGWYNTIPHSTSTLSKKSTRSKRGPFQIDDTNKEYMKKRNLIMDLLALEIEFLITWYNPTQALDLTIPGESLITEWRARPTKLHIWRDHARVAWAHNPALGVYLIQRIRNDENVMDEISRLVCLDPIQVAHLPEAIKFLVTTKTLLSEVPELVYVLSWSRVGPIQAISYFSRQFPLHPLSAQYAIKSLNSCPANSILPYIPQLVQALRYGTMGYIAEFIKHISKRSQIVAHQLIWNMQTNMYVDEDQHHKDTLYDTLDALTQNIINSFSGPAKSFYEREFNFFSKITAVSGDIRGFPKGAARKKACLEALSKIKVQAGCYLPSNPEAMVLDIDYNSGTPMQSAAKAPYLARFRVLPCGISEFESMVMEDQGKSIGLTQQEKTSNVWKAAIFKVGDDVRQDMLALQVITIFKNIFRKVGLDLFLFPYRVVATAPGCGVIECVPNAKSRDQLGRQTDSGLYEYFLHQYGDETGRDFQMARSNFVKSMAAYSVIGYLLQIKDRHNGNIMIDTDGHIIHIDFGFMFESSPGGNIGFEPDMKITDEMVMVMGGKMDAAAFKWFCELCVQSFLAVRPYQDAIVSLVSLMLDTGLPCFRGQTINLLKQRFVPNKSNKEAAAHMLGIIRNSYQNFRTRTYDMIQYYQNQIPY</sequence>
<feature type="domain" description="PI3K/PI4K catalytic" evidence="5">
    <location>
        <begin position="1432"/>
        <end position="1700"/>
    </location>
</feature>
<dbReference type="InterPro" id="IPR000403">
    <property type="entry name" value="PI3/4_kinase_cat_dom"/>
</dbReference>
<dbReference type="EMBL" id="AJWK01021902">
    <property type="status" value="NOT_ANNOTATED_CDS"/>
    <property type="molecule type" value="Genomic_DNA"/>
</dbReference>
<name>A0A1B0GJK8_LUTLO</name>
<dbReference type="InterPro" id="IPR018936">
    <property type="entry name" value="PI3/4_kinase_CS"/>
</dbReference>
<dbReference type="EC" id="2.7.1.67" evidence="2"/>
<dbReference type="PROSITE" id="PS50290">
    <property type="entry name" value="PI3_4_KINASE_3"/>
    <property type="match status" value="1"/>
</dbReference>
<dbReference type="EnsemblMetazoa" id="LLOJ006635-RA">
    <property type="protein sequence ID" value="LLOJ006635-PA"/>
    <property type="gene ID" value="LLOJ006635"/>
</dbReference>
<dbReference type="Pfam" id="PF19274">
    <property type="entry name" value="PI4K_N"/>
    <property type="match status" value="4"/>
</dbReference>
<evidence type="ECO:0000313" key="7">
    <source>
        <dbReference type="EnsemblMetazoa" id="LLOJ006635-PA"/>
    </source>
</evidence>
<proteinExistence type="inferred from homology"/>
<keyword evidence="3" id="KW-0808">Transferase</keyword>
<evidence type="ECO:0000313" key="8">
    <source>
        <dbReference type="Proteomes" id="UP000092461"/>
    </source>
</evidence>
<dbReference type="GO" id="GO:0004430">
    <property type="term" value="F:1-phosphatidylinositol 4-kinase activity"/>
    <property type="evidence" value="ECO:0007669"/>
    <property type="project" value="UniProtKB-EC"/>
</dbReference>
<evidence type="ECO:0000256" key="3">
    <source>
        <dbReference type="ARBA" id="ARBA00022679"/>
    </source>
</evidence>
<dbReference type="SUPFAM" id="SSF56112">
    <property type="entry name" value="Protein kinase-like (PK-like)"/>
    <property type="match status" value="1"/>
</dbReference>
<dbReference type="VEuPathDB" id="VectorBase:LLONM1_011569"/>
<dbReference type="InterPro" id="IPR016024">
    <property type="entry name" value="ARM-type_fold"/>
</dbReference>
<dbReference type="Gene3D" id="1.10.1070.11">
    <property type="entry name" value="Phosphatidylinositol 3-/4-kinase, catalytic domain"/>
    <property type="match status" value="1"/>
</dbReference>
<dbReference type="PROSITE" id="PS51545">
    <property type="entry name" value="PIK_HELICAL"/>
    <property type="match status" value="1"/>
</dbReference>
<dbReference type="InterPro" id="IPR036940">
    <property type="entry name" value="PI3/4_kinase_cat_sf"/>
</dbReference>
<dbReference type="SMART" id="SM00146">
    <property type="entry name" value="PI3Kc"/>
    <property type="match status" value="1"/>
</dbReference>
<comment type="similarity">
    <text evidence="1">Belongs to the PI3/PI4-kinase family. Type III PI4K subfamily.</text>
</comment>
<dbReference type="CDD" id="cd05167">
    <property type="entry name" value="PI4Kc_III_alpha"/>
    <property type="match status" value="1"/>
</dbReference>
<evidence type="ECO:0000256" key="2">
    <source>
        <dbReference type="ARBA" id="ARBA00012169"/>
    </source>
</evidence>
<dbReference type="SMART" id="SM00145">
    <property type="entry name" value="PI3Ka"/>
    <property type="match status" value="1"/>
</dbReference>
<evidence type="ECO:0000256" key="4">
    <source>
        <dbReference type="ARBA" id="ARBA00022777"/>
    </source>
</evidence>
<dbReference type="Gene3D" id="3.30.1010.10">
    <property type="entry name" value="Phosphatidylinositol 3-kinase Catalytic Subunit, Chain A, domain 4"/>
    <property type="match status" value="1"/>
</dbReference>
<protein>
    <recommendedName>
        <fullName evidence="2">1-phosphatidylinositol 4-kinase</fullName>
        <ecNumber evidence="2">2.7.1.67</ecNumber>
    </recommendedName>
</protein>
<dbReference type="GO" id="GO:0005886">
    <property type="term" value="C:plasma membrane"/>
    <property type="evidence" value="ECO:0007669"/>
    <property type="project" value="TreeGrafter"/>
</dbReference>
<dbReference type="FunFam" id="1.25.40.70:FF:000011">
    <property type="entry name" value="Phosphatidylinositol 4-kinase alpha"/>
    <property type="match status" value="1"/>
</dbReference>
<dbReference type="InterPro" id="IPR015433">
    <property type="entry name" value="PI3/4_kinase"/>
</dbReference>
<accession>A0A1B0GJK8</accession>
<organism evidence="7 8">
    <name type="scientific">Lutzomyia longipalpis</name>
    <name type="common">Sand fly</name>
    <dbReference type="NCBI Taxonomy" id="7200"/>
    <lineage>
        <taxon>Eukaryota</taxon>
        <taxon>Metazoa</taxon>
        <taxon>Ecdysozoa</taxon>
        <taxon>Arthropoda</taxon>
        <taxon>Hexapoda</taxon>
        <taxon>Insecta</taxon>
        <taxon>Pterygota</taxon>
        <taxon>Neoptera</taxon>
        <taxon>Endopterygota</taxon>
        <taxon>Diptera</taxon>
        <taxon>Nematocera</taxon>
        <taxon>Psychodoidea</taxon>
        <taxon>Psychodidae</taxon>
        <taxon>Lutzomyia</taxon>
        <taxon>Lutzomyia</taxon>
    </lineage>
</organism>
<dbReference type="EMBL" id="AJWK01021903">
    <property type="status" value="NOT_ANNOTATED_CDS"/>
    <property type="molecule type" value="Genomic_DNA"/>
</dbReference>
<dbReference type="SUPFAM" id="SSF48371">
    <property type="entry name" value="ARM repeat"/>
    <property type="match status" value="2"/>
</dbReference>
<keyword evidence="8" id="KW-1185">Reference proteome</keyword>
<dbReference type="FunFam" id="1.10.1070.11:FF:000005">
    <property type="entry name" value="Phosphatidylinositol 4-kinase, catalytic, alpha"/>
    <property type="match status" value="1"/>
</dbReference>
<dbReference type="GO" id="GO:0048015">
    <property type="term" value="P:phosphatidylinositol-mediated signaling"/>
    <property type="evidence" value="ECO:0007669"/>
    <property type="project" value="TreeGrafter"/>
</dbReference>
<evidence type="ECO:0000259" key="6">
    <source>
        <dbReference type="PROSITE" id="PS51545"/>
    </source>
</evidence>
<dbReference type="InterPro" id="IPR011009">
    <property type="entry name" value="Kinase-like_dom_sf"/>
</dbReference>
<dbReference type="Pfam" id="PF00454">
    <property type="entry name" value="PI3_PI4_kinase"/>
    <property type="match status" value="1"/>
</dbReference>
<dbReference type="PROSITE" id="PS00916">
    <property type="entry name" value="PI3_4_KINASE_2"/>
    <property type="match status" value="1"/>
</dbReference>
<dbReference type="InterPro" id="IPR001263">
    <property type="entry name" value="PI3K_accessory_dom"/>
</dbReference>
<dbReference type="GO" id="GO:0005737">
    <property type="term" value="C:cytoplasm"/>
    <property type="evidence" value="ECO:0007669"/>
    <property type="project" value="TreeGrafter"/>
</dbReference>